<evidence type="ECO:0000313" key="3">
    <source>
        <dbReference type="EMBL" id="ORX59799.1"/>
    </source>
</evidence>
<accession>A0A1X2GRR0</accession>
<dbReference type="Proteomes" id="UP000242146">
    <property type="component" value="Unassembled WGS sequence"/>
</dbReference>
<dbReference type="Pfam" id="PF21989">
    <property type="entry name" value="RA_2"/>
    <property type="match status" value="1"/>
</dbReference>
<evidence type="ECO:0000259" key="1">
    <source>
        <dbReference type="PROSITE" id="PS50003"/>
    </source>
</evidence>
<protein>
    <recommendedName>
        <fullName evidence="5">PH domain-containing protein</fullName>
    </recommendedName>
</protein>
<dbReference type="SMART" id="SM00233">
    <property type="entry name" value="PH"/>
    <property type="match status" value="1"/>
</dbReference>
<dbReference type="Pfam" id="PF00169">
    <property type="entry name" value="PH"/>
    <property type="match status" value="1"/>
</dbReference>
<dbReference type="SUPFAM" id="SSF54236">
    <property type="entry name" value="Ubiquitin-like"/>
    <property type="match status" value="1"/>
</dbReference>
<dbReference type="GO" id="GO:0007165">
    <property type="term" value="P:signal transduction"/>
    <property type="evidence" value="ECO:0007669"/>
    <property type="project" value="InterPro"/>
</dbReference>
<proteinExistence type="predicted"/>
<sequence>MIATRIYLRPDGSLHKTVQLSLQFTTAMVLKYLRRKELLDESDDWALFEVDQRLGVERPLRQWESVASILTCWEDRHHVLLVKKYAYAPSLSPDVVTERPLAMHGWLTIEYKKSKWQKRYCYIKDHTVYHARDDTPNASMSVLCYLQAFDVYMVTQDYPTAPSAHVFCLRGQDRPSKYEKPEDYMRYITTDTAGSLDQWVLAIRHAKFDSISTTTQAGDVSVGCTKGRSFLRPSTTTCGQSRTFTT</sequence>
<dbReference type="Gene3D" id="3.10.20.90">
    <property type="entry name" value="Phosphatidylinositol 3-kinase Catalytic Subunit, Chain A, domain 1"/>
    <property type="match status" value="1"/>
</dbReference>
<dbReference type="EMBL" id="MCGT01000005">
    <property type="protein sequence ID" value="ORX59799.1"/>
    <property type="molecule type" value="Genomic_DNA"/>
</dbReference>
<evidence type="ECO:0000259" key="2">
    <source>
        <dbReference type="PROSITE" id="PS50200"/>
    </source>
</evidence>
<dbReference type="AlphaFoldDB" id="A0A1X2GRR0"/>
<evidence type="ECO:0000313" key="4">
    <source>
        <dbReference type="Proteomes" id="UP000242146"/>
    </source>
</evidence>
<dbReference type="InterPro" id="IPR029071">
    <property type="entry name" value="Ubiquitin-like_domsf"/>
</dbReference>
<dbReference type="OrthoDB" id="43122at2759"/>
<dbReference type="PROSITE" id="PS50003">
    <property type="entry name" value="PH_DOMAIN"/>
    <property type="match status" value="1"/>
</dbReference>
<reference evidence="3 4" key="1">
    <citation type="submission" date="2016-07" db="EMBL/GenBank/DDBJ databases">
        <title>Pervasive Adenine N6-methylation of Active Genes in Fungi.</title>
        <authorList>
            <consortium name="DOE Joint Genome Institute"/>
            <person name="Mondo S.J."/>
            <person name="Dannebaum R.O."/>
            <person name="Kuo R.C."/>
            <person name="Labutti K."/>
            <person name="Haridas S."/>
            <person name="Kuo A."/>
            <person name="Salamov A."/>
            <person name="Ahrendt S.R."/>
            <person name="Lipzen A."/>
            <person name="Sullivan W."/>
            <person name="Andreopoulos W.B."/>
            <person name="Clum A."/>
            <person name="Lindquist E."/>
            <person name="Daum C."/>
            <person name="Ramamoorthy G.K."/>
            <person name="Gryganskyi A."/>
            <person name="Culley D."/>
            <person name="Magnuson J.K."/>
            <person name="James T.Y."/>
            <person name="O'Malley M.A."/>
            <person name="Stajich J.E."/>
            <person name="Spatafora J.W."/>
            <person name="Visel A."/>
            <person name="Grigoriev I.V."/>
        </authorList>
    </citation>
    <scope>NUCLEOTIDE SEQUENCE [LARGE SCALE GENOMIC DNA]</scope>
    <source>
        <strain evidence="3 4">NRRL 3301</strain>
    </source>
</reference>
<dbReference type="InterPro" id="IPR011993">
    <property type="entry name" value="PH-like_dom_sf"/>
</dbReference>
<gene>
    <name evidence="3" type="ORF">DM01DRAFT_1192942</name>
</gene>
<comment type="caution">
    <text evidence="3">The sequence shown here is derived from an EMBL/GenBank/DDBJ whole genome shotgun (WGS) entry which is preliminary data.</text>
</comment>
<dbReference type="Gene3D" id="2.30.29.30">
    <property type="entry name" value="Pleckstrin-homology domain (PH domain)/Phosphotyrosine-binding domain (PTB)"/>
    <property type="match status" value="1"/>
</dbReference>
<dbReference type="STRING" id="101127.A0A1X2GRR0"/>
<keyword evidence="4" id="KW-1185">Reference proteome</keyword>
<dbReference type="PANTHER" id="PTHR38700">
    <property type="entry name" value="YALI0E22418P"/>
    <property type="match status" value="1"/>
</dbReference>
<dbReference type="PANTHER" id="PTHR38700:SF1">
    <property type="entry name" value="PH DOMAIN-CONTAINING PROTEIN"/>
    <property type="match status" value="1"/>
</dbReference>
<dbReference type="InterPro" id="IPR001849">
    <property type="entry name" value="PH_domain"/>
</dbReference>
<name>A0A1X2GRR0_9FUNG</name>
<dbReference type="SUPFAM" id="SSF50729">
    <property type="entry name" value="PH domain-like"/>
    <property type="match status" value="1"/>
</dbReference>
<organism evidence="3 4">
    <name type="scientific">Hesseltinella vesiculosa</name>
    <dbReference type="NCBI Taxonomy" id="101127"/>
    <lineage>
        <taxon>Eukaryota</taxon>
        <taxon>Fungi</taxon>
        <taxon>Fungi incertae sedis</taxon>
        <taxon>Mucoromycota</taxon>
        <taxon>Mucoromycotina</taxon>
        <taxon>Mucoromycetes</taxon>
        <taxon>Mucorales</taxon>
        <taxon>Cunninghamellaceae</taxon>
        <taxon>Hesseltinella</taxon>
    </lineage>
</organism>
<feature type="domain" description="Ras-associating" evidence="2">
    <location>
        <begin position="1"/>
        <end position="86"/>
    </location>
</feature>
<dbReference type="PROSITE" id="PS50200">
    <property type="entry name" value="RA"/>
    <property type="match status" value="1"/>
</dbReference>
<evidence type="ECO:0008006" key="5">
    <source>
        <dbReference type="Google" id="ProtNLM"/>
    </source>
</evidence>
<feature type="domain" description="PH" evidence="1">
    <location>
        <begin position="100"/>
        <end position="208"/>
    </location>
</feature>
<dbReference type="InterPro" id="IPR000159">
    <property type="entry name" value="RA_dom"/>
</dbReference>